<proteinExistence type="predicted"/>
<protein>
    <recommendedName>
        <fullName evidence="4">OmpR/PhoB-type domain-containing protein</fullName>
    </recommendedName>
</protein>
<dbReference type="PANTHER" id="PTHR12558">
    <property type="entry name" value="CELL DIVISION CYCLE 16,23,27"/>
    <property type="match status" value="1"/>
</dbReference>
<dbReference type="SUPFAM" id="SSF48452">
    <property type="entry name" value="TPR-like"/>
    <property type="match status" value="1"/>
</dbReference>
<dbReference type="InterPro" id="IPR001867">
    <property type="entry name" value="OmpR/PhoB-type_DNA-bd"/>
</dbReference>
<accession>A0A0R0ACI2</accession>
<sequence length="699" mass="74346">MPMDPPGDPERPIQPPECYRFDDVVVDAAAHTLNRDGLPQPVEPKAFAVLLILLRQAGQLVGRDQLLDAVWGHRHVTPGVLTRAIAQLRAALGDQAQAPRYIQTQHALGYRFIGQLLPASAAEDEPAVVAPVADAPVAESAPLPAMPPPRSRTHSRRTAGAWALLAGVLLAAVALGVWRWQHPPVPSRPPVADASIAVRPFTLAGGRGEERYFADGLATEVRNALAGVPGLRVAAPSQSDAPGLAAYDAQRWGRTVGVANVLDANVERARGTLRVRARLTDTASGATLWTGNYERDAADVFTLQGEFASEVVHALLGRLPEVDRQLGKRLAPTRDADAYDAYLRGLAELQRPRGEGSYERALDAFHRALARDPHFARAQAGICQIELGRLESISDAEAFRRARAACTQATRMDPTLAEGTLAMAEIARVGGEAPQAMALYRKAQADPALRAQAYVGMARTEGALGHDAQALDLFRQALALRPGDAQIYKALGYHHWLRGELGPAIEAYLGATQLQPDDSGLWSSLGGLYLANGDTAQAGRAFGMSLSIEPNAAALTNLGAMRFDAGDYAQAAEMFQRAASLQPDDYLHWGNLGDALAASPSTAAQDDAYALAALAWYRANLGDRRQALAALNAAQASGDQPGEVALWCAQVLFLLDDARGANRCVGIARSHGIPDGRIDALLKARGFVVAAADARIPGS</sequence>
<dbReference type="GO" id="GO:0003677">
    <property type="term" value="F:DNA binding"/>
    <property type="evidence" value="ECO:0007669"/>
    <property type="project" value="UniProtKB-UniRule"/>
</dbReference>
<evidence type="ECO:0000313" key="5">
    <source>
        <dbReference type="EMBL" id="KRG39153.1"/>
    </source>
</evidence>
<dbReference type="SUPFAM" id="SSF46894">
    <property type="entry name" value="C-terminal effector domain of the bipartite response regulators"/>
    <property type="match status" value="1"/>
</dbReference>
<feature type="repeat" description="TPR" evidence="2">
    <location>
        <begin position="451"/>
        <end position="484"/>
    </location>
</feature>
<evidence type="ECO:0000259" key="4">
    <source>
        <dbReference type="PROSITE" id="PS51755"/>
    </source>
</evidence>
<keyword evidence="2" id="KW-0802">TPR repeat</keyword>
<dbReference type="EMBL" id="LLXU01000109">
    <property type="protein sequence ID" value="KRG39153.1"/>
    <property type="molecule type" value="Genomic_DNA"/>
</dbReference>
<feature type="DNA-binding region" description="OmpR/PhoB-type" evidence="3">
    <location>
        <begin position="16"/>
        <end position="114"/>
    </location>
</feature>
<comment type="caution">
    <text evidence="5">The sequence shown here is derived from an EMBL/GenBank/DDBJ whole genome shotgun (WGS) entry which is preliminary data.</text>
</comment>
<dbReference type="InterPro" id="IPR019734">
    <property type="entry name" value="TPR_rpt"/>
</dbReference>
<organism evidence="5 6">
    <name type="scientific">Stenotrophomonas panacihumi</name>
    <dbReference type="NCBI Taxonomy" id="676599"/>
    <lineage>
        <taxon>Bacteria</taxon>
        <taxon>Pseudomonadati</taxon>
        <taxon>Pseudomonadota</taxon>
        <taxon>Gammaproteobacteria</taxon>
        <taxon>Lysobacterales</taxon>
        <taxon>Lysobacteraceae</taxon>
        <taxon>Stenotrophomonas</taxon>
    </lineage>
</organism>
<dbReference type="SMART" id="SM00862">
    <property type="entry name" value="Trans_reg_C"/>
    <property type="match status" value="1"/>
</dbReference>
<keyword evidence="6" id="KW-1185">Reference proteome</keyword>
<evidence type="ECO:0000313" key="6">
    <source>
        <dbReference type="Proteomes" id="UP000051802"/>
    </source>
</evidence>
<dbReference type="InterPro" id="IPR016032">
    <property type="entry name" value="Sig_transdc_resp-reg_C-effctor"/>
</dbReference>
<dbReference type="PROSITE" id="PS51755">
    <property type="entry name" value="OMPR_PHOB"/>
    <property type="match status" value="1"/>
</dbReference>
<dbReference type="InterPro" id="IPR036388">
    <property type="entry name" value="WH-like_DNA-bd_sf"/>
</dbReference>
<dbReference type="Proteomes" id="UP000051802">
    <property type="component" value="Unassembled WGS sequence"/>
</dbReference>
<gene>
    <name evidence="5" type="ORF">ARC20_01630</name>
</gene>
<name>A0A0R0ACI2_9GAMM</name>
<dbReference type="Pfam" id="PF13432">
    <property type="entry name" value="TPR_16"/>
    <property type="match status" value="2"/>
</dbReference>
<dbReference type="SMART" id="SM00028">
    <property type="entry name" value="TPR"/>
    <property type="match status" value="5"/>
</dbReference>
<evidence type="ECO:0000256" key="3">
    <source>
        <dbReference type="PROSITE-ProRule" id="PRU01091"/>
    </source>
</evidence>
<dbReference type="STRING" id="676599.ARC20_01630"/>
<dbReference type="PROSITE" id="PS50293">
    <property type="entry name" value="TPR_REGION"/>
    <property type="match status" value="1"/>
</dbReference>
<dbReference type="Gene3D" id="1.25.40.10">
    <property type="entry name" value="Tetratricopeptide repeat domain"/>
    <property type="match status" value="2"/>
</dbReference>
<evidence type="ECO:0000256" key="1">
    <source>
        <dbReference type="ARBA" id="ARBA00023125"/>
    </source>
</evidence>
<dbReference type="PROSITE" id="PS50005">
    <property type="entry name" value="TPR"/>
    <property type="match status" value="3"/>
</dbReference>
<dbReference type="Gene3D" id="1.10.10.10">
    <property type="entry name" value="Winged helix-like DNA-binding domain superfamily/Winged helix DNA-binding domain"/>
    <property type="match status" value="1"/>
</dbReference>
<dbReference type="PANTHER" id="PTHR12558:SF13">
    <property type="entry name" value="CELL DIVISION CYCLE PROTEIN 27 HOMOLOG"/>
    <property type="match status" value="1"/>
</dbReference>
<dbReference type="AlphaFoldDB" id="A0A0R0ACI2"/>
<dbReference type="InterPro" id="IPR011990">
    <property type="entry name" value="TPR-like_helical_dom_sf"/>
</dbReference>
<evidence type="ECO:0000256" key="2">
    <source>
        <dbReference type="PROSITE-ProRule" id="PRU00339"/>
    </source>
</evidence>
<dbReference type="GO" id="GO:0006355">
    <property type="term" value="P:regulation of DNA-templated transcription"/>
    <property type="evidence" value="ECO:0007669"/>
    <property type="project" value="InterPro"/>
</dbReference>
<feature type="domain" description="OmpR/PhoB-type" evidence="4">
    <location>
        <begin position="16"/>
        <end position="114"/>
    </location>
</feature>
<reference evidence="5 6" key="1">
    <citation type="submission" date="2015-10" db="EMBL/GenBank/DDBJ databases">
        <title>Genome sequencing and analysis of members of genus Stenotrophomonas.</title>
        <authorList>
            <person name="Patil P.P."/>
            <person name="Midha S."/>
            <person name="Patil P.B."/>
        </authorList>
    </citation>
    <scope>NUCLEOTIDE SEQUENCE [LARGE SCALE GENOMIC DNA]</scope>
    <source>
        <strain evidence="5 6">JCM 16536</strain>
    </source>
</reference>
<dbReference type="Gene3D" id="3.40.50.10070">
    <property type="entry name" value="TolB, N-terminal domain"/>
    <property type="match status" value="1"/>
</dbReference>
<feature type="repeat" description="TPR" evidence="2">
    <location>
        <begin position="552"/>
        <end position="585"/>
    </location>
</feature>
<dbReference type="GO" id="GO:0000160">
    <property type="term" value="P:phosphorelay signal transduction system"/>
    <property type="evidence" value="ECO:0007669"/>
    <property type="project" value="InterPro"/>
</dbReference>
<dbReference type="Pfam" id="PF00486">
    <property type="entry name" value="Trans_reg_C"/>
    <property type="match status" value="1"/>
</dbReference>
<dbReference type="OrthoDB" id="1971692at2"/>
<dbReference type="CDD" id="cd00383">
    <property type="entry name" value="trans_reg_C"/>
    <property type="match status" value="1"/>
</dbReference>
<keyword evidence="1 3" id="KW-0238">DNA-binding</keyword>
<feature type="repeat" description="TPR" evidence="2">
    <location>
        <begin position="485"/>
        <end position="518"/>
    </location>
</feature>